<protein>
    <submittedName>
        <fullName evidence="14">PAS domain-containing protein</fullName>
    </submittedName>
</protein>
<dbReference type="SUPFAM" id="SSF52738">
    <property type="entry name" value="Methylesterase CheB, C-terminal domain"/>
    <property type="match status" value="1"/>
</dbReference>
<dbReference type="Pfam" id="PF07536">
    <property type="entry name" value="HWE_HK"/>
    <property type="match status" value="1"/>
</dbReference>
<comment type="caution">
    <text evidence="14">The sequence shown here is derived from an EMBL/GenBank/DDBJ whole genome shotgun (WGS) entry which is preliminary data.</text>
</comment>
<dbReference type="SUPFAM" id="SSF55785">
    <property type="entry name" value="PYP-like sensor domain (PAS domain)"/>
    <property type="match status" value="2"/>
</dbReference>
<dbReference type="Pfam" id="PF01739">
    <property type="entry name" value="CheR"/>
    <property type="match status" value="1"/>
</dbReference>
<dbReference type="InterPro" id="IPR000014">
    <property type="entry name" value="PAS"/>
</dbReference>
<evidence type="ECO:0000256" key="3">
    <source>
        <dbReference type="ARBA" id="ARBA00022553"/>
    </source>
</evidence>
<dbReference type="SUPFAM" id="SSF47757">
    <property type="entry name" value="Chemotaxis receptor methyltransferase CheR, N-terminal domain"/>
    <property type="match status" value="1"/>
</dbReference>
<dbReference type="InterPro" id="IPR035965">
    <property type="entry name" value="PAS-like_dom_sf"/>
</dbReference>
<feature type="coiled-coil region" evidence="11">
    <location>
        <begin position="653"/>
        <end position="719"/>
    </location>
</feature>
<evidence type="ECO:0000256" key="6">
    <source>
        <dbReference type="ARBA" id="ARBA00022691"/>
    </source>
</evidence>
<comment type="catalytic activity">
    <reaction evidence="2">
        <text>L-glutamyl-[protein] + S-adenosyl-L-methionine = [protein]-L-glutamate 5-O-methyl ester + S-adenosyl-L-homocysteine</text>
        <dbReference type="Rhea" id="RHEA:24452"/>
        <dbReference type="Rhea" id="RHEA-COMP:10208"/>
        <dbReference type="Rhea" id="RHEA-COMP:10311"/>
        <dbReference type="ChEBI" id="CHEBI:29973"/>
        <dbReference type="ChEBI" id="CHEBI:57856"/>
        <dbReference type="ChEBI" id="CHEBI:59789"/>
        <dbReference type="ChEBI" id="CHEBI:82795"/>
        <dbReference type="EC" id="2.1.1.80"/>
    </reaction>
</comment>
<evidence type="ECO:0000256" key="9">
    <source>
        <dbReference type="ARBA" id="ARBA00022840"/>
    </source>
</evidence>
<dbReference type="InterPro" id="IPR029063">
    <property type="entry name" value="SAM-dependent_MTases_sf"/>
</dbReference>
<dbReference type="Pfam" id="PF13596">
    <property type="entry name" value="PAS_10"/>
    <property type="match status" value="1"/>
</dbReference>
<feature type="domain" description="CheR-type methyltransferase" evidence="13">
    <location>
        <begin position="223"/>
        <end position="483"/>
    </location>
</feature>
<dbReference type="Gene3D" id="3.30.565.10">
    <property type="entry name" value="Histidine kinase-like ATPase, C-terminal domain"/>
    <property type="match status" value="1"/>
</dbReference>
<dbReference type="Gene3D" id="3.40.50.150">
    <property type="entry name" value="Vaccinia Virus protein VP39"/>
    <property type="match status" value="1"/>
</dbReference>
<dbReference type="InterPro" id="IPR000780">
    <property type="entry name" value="CheR_MeTrfase"/>
</dbReference>
<dbReference type="InterPro" id="IPR000673">
    <property type="entry name" value="Sig_transdc_resp-reg_Me-estase"/>
</dbReference>
<dbReference type="InterPro" id="IPR036804">
    <property type="entry name" value="CheR_N_sf"/>
</dbReference>
<dbReference type="RefSeq" id="WP_167639217.1">
    <property type="nucleotide sequence ID" value="NZ_JAATOP010000014.1"/>
</dbReference>
<keyword evidence="7" id="KW-0547">Nucleotide-binding</keyword>
<dbReference type="Pfam" id="PF08447">
    <property type="entry name" value="PAS_3"/>
    <property type="match status" value="1"/>
</dbReference>
<evidence type="ECO:0000256" key="5">
    <source>
        <dbReference type="ARBA" id="ARBA00022679"/>
    </source>
</evidence>
<dbReference type="InterPro" id="IPR022641">
    <property type="entry name" value="CheR_N"/>
</dbReference>
<dbReference type="Proteomes" id="UP000709466">
    <property type="component" value="Unassembled WGS sequence"/>
</dbReference>
<dbReference type="SUPFAM" id="SSF53335">
    <property type="entry name" value="S-adenosyl-L-methionine-dependent methyltransferases"/>
    <property type="match status" value="1"/>
</dbReference>
<evidence type="ECO:0000256" key="4">
    <source>
        <dbReference type="ARBA" id="ARBA00022603"/>
    </source>
</evidence>
<dbReference type="SMART" id="SM00138">
    <property type="entry name" value="MeTrc"/>
    <property type="match status" value="1"/>
</dbReference>
<evidence type="ECO:0000259" key="13">
    <source>
        <dbReference type="PROSITE" id="PS50123"/>
    </source>
</evidence>
<dbReference type="SUPFAM" id="SSF55874">
    <property type="entry name" value="ATPase domain of HSP90 chaperone/DNA topoisomerase II/histidine kinase"/>
    <property type="match status" value="1"/>
</dbReference>
<dbReference type="PROSITE" id="PS50123">
    <property type="entry name" value="CHER"/>
    <property type="match status" value="1"/>
</dbReference>
<keyword evidence="8" id="KW-0418">Kinase</keyword>
<feature type="active site" evidence="10">
    <location>
        <position position="27"/>
    </location>
</feature>
<feature type="active site" evidence="10">
    <location>
        <position position="54"/>
    </location>
</feature>
<dbReference type="SMART" id="SM00091">
    <property type="entry name" value="PAS"/>
    <property type="match status" value="3"/>
</dbReference>
<keyword evidence="4" id="KW-0489">Methyltransferase</keyword>
<dbReference type="PANTHER" id="PTHR24422:SF27">
    <property type="entry name" value="PROTEIN-GLUTAMATE O-METHYLTRANSFERASE"/>
    <property type="match status" value="1"/>
</dbReference>
<feature type="domain" description="CheB-type methylesterase" evidence="12">
    <location>
        <begin position="15"/>
        <end position="204"/>
    </location>
</feature>
<reference evidence="14 15" key="1">
    <citation type="submission" date="2020-03" db="EMBL/GenBank/DDBJ databases">
        <title>Bacterial isolates of synthetic phycosphere.</title>
        <authorList>
            <person name="Fu H."/>
            <person name="Moran M.A."/>
        </authorList>
    </citation>
    <scope>NUCLEOTIDE SEQUENCE [LARGE SCALE GENOMIC DNA]</scope>
    <source>
        <strain evidence="14 15">HF1</strain>
    </source>
</reference>
<keyword evidence="10" id="KW-0145">Chemotaxis</keyword>
<dbReference type="SMART" id="SM00911">
    <property type="entry name" value="HWE_HK"/>
    <property type="match status" value="1"/>
</dbReference>
<evidence type="ECO:0000313" key="14">
    <source>
        <dbReference type="EMBL" id="NIY73831.1"/>
    </source>
</evidence>
<dbReference type="Gene3D" id="1.10.155.10">
    <property type="entry name" value="Chemotaxis receptor methyltransferase CheR, N-terminal domain"/>
    <property type="match status" value="1"/>
</dbReference>
<gene>
    <name evidence="14" type="ORF">HCZ30_15480</name>
</gene>
<dbReference type="InterPro" id="IPR050903">
    <property type="entry name" value="Bact_Chemotaxis_MeTrfase"/>
</dbReference>
<evidence type="ECO:0000256" key="10">
    <source>
        <dbReference type="PROSITE-ProRule" id="PRU00050"/>
    </source>
</evidence>
<dbReference type="CDD" id="cd00130">
    <property type="entry name" value="PAS"/>
    <property type="match status" value="1"/>
</dbReference>
<proteinExistence type="predicted"/>
<dbReference type="CDD" id="cd16434">
    <property type="entry name" value="CheB-CheR_fusion"/>
    <property type="match status" value="1"/>
</dbReference>
<dbReference type="InterPro" id="IPR035909">
    <property type="entry name" value="CheB_C"/>
</dbReference>
<dbReference type="InterPro" id="IPR013655">
    <property type="entry name" value="PAS_fold_3"/>
</dbReference>
<name>A0ABX0W2Z8_9RHOB</name>
<evidence type="ECO:0000256" key="2">
    <source>
        <dbReference type="ARBA" id="ARBA00001541"/>
    </source>
</evidence>
<evidence type="ECO:0000256" key="1">
    <source>
        <dbReference type="ARBA" id="ARBA00000085"/>
    </source>
</evidence>
<evidence type="ECO:0000259" key="12">
    <source>
        <dbReference type="PROSITE" id="PS50122"/>
    </source>
</evidence>
<keyword evidence="5" id="KW-0808">Transferase</keyword>
<dbReference type="Gene3D" id="3.40.50.180">
    <property type="entry name" value="Methylesterase CheB, C-terminal domain"/>
    <property type="match status" value="1"/>
</dbReference>
<dbReference type="PROSITE" id="PS50122">
    <property type="entry name" value="CHEB"/>
    <property type="match status" value="1"/>
</dbReference>
<evidence type="ECO:0000256" key="7">
    <source>
        <dbReference type="ARBA" id="ARBA00022741"/>
    </source>
</evidence>
<evidence type="ECO:0000313" key="15">
    <source>
        <dbReference type="Proteomes" id="UP000709466"/>
    </source>
</evidence>
<dbReference type="EMBL" id="JAATOP010000014">
    <property type="protein sequence ID" value="NIY73831.1"/>
    <property type="molecule type" value="Genomic_DNA"/>
</dbReference>
<keyword evidence="11" id="KW-0175">Coiled coil</keyword>
<sequence length="1145" mass="128569">MDHDRKGDPDQIVQPMFDFPIVGVGASAGGLEAMSTVFATAEADAGMAYVVIQHLDPHHKSLLTELLSRVTDLPVQQIEEGDLVERDNVYIAPPGFMIELRDGRLHLVPLEEPRGVRRPIDEFMRSLAQAQGEMGCGVILSGTGTDGSLGLRTIRSTGGLCIAQDPSTAKYDGMPNAAISTGQLDLILPPDRMLPEISRFFTQSKDRWIIGQSRELYNRLPIICELINEKTGLDFTGYKSPTLLRRIARRMQILHLSKVEDYVDRLRQVDDEAEALIEELLINVTAFFRDPEYFEKLRTEVIEPMVKDPASQNEIRVWVPGCSSGQEPYTIAMLLNEAAREYKYRGRIQVFATDIDRAMIEIAREGRYSAAAIGDLPERFRDSFIIGNTGSFQIAPRIRDMVRFSVHSLIKDPPFSKLDLISCRNLLIYMESDLQDKVIPLFHYALRPDGYLFLGPSEGISKKTELFRALNQKARIFKRVGHNSPLSSGVPLTLFSATSREAKKDKAQRNAGRFEHFDSPNLTAIREAFAPPFVIVDKDGHIHESSGELSVYLQSVHGESKQLIGILARPGLAEVVGEVIETTIARGEGIAMEGIEVTSPFGVQKITLYSRMTADHNVALVFIDDGQFKAQYSSKFVQRTPEDSRSARLENDLSKLRYELRITVEELETANEELKSSNEEMMSMNEELQSANEELETANEELKTKLDEIAIANDDLDNILRSTQLGIVVLDQDARVRVFTNAATAAFRLQAGDVGRQLTDVRSLIDKVDIKSVIDRAINEKKSYVQIVRLENEARYFMMRCLPYKSTSHLDSGGAVIVLNDVSELKLLEASLGLKSERLAFALSGAKIGVWEYAPETQEFISDERLLDLFDVQLSDSHDMEAFFDKVLTEDLAELRSKFEKTVTAGLPFEHQFRVRTQRGETRWIKGLGRRFDSEEGPRLIGVNYDITAQQEASIRQDLLVREMNHRVKNLFAVISALTTITDMESETKPELVSTLKERIAGLGRAYELTQNNRDLRMVSLRSLLVNMFRPVTTDNNVILPDSDLPLPTATLTPLGLILHELLTNAIKYGSLAQPHGYLEIDYSREGKLLTLNWSEHGAKVDGEPDKSGFGSRLITQSLRQLGGDIEFDWKPDGLNIRLTITIRD</sequence>
<comment type="catalytic activity">
    <reaction evidence="1">
        <text>ATP + protein L-histidine = ADP + protein N-phospho-L-histidine.</text>
        <dbReference type="EC" id="2.7.13.3"/>
    </reaction>
</comment>
<dbReference type="InterPro" id="IPR011102">
    <property type="entry name" value="Sig_transdc_His_kinase_HWE"/>
</dbReference>
<dbReference type="PANTHER" id="PTHR24422">
    <property type="entry name" value="CHEMOTAXIS PROTEIN METHYLTRANSFERASE"/>
    <property type="match status" value="1"/>
</dbReference>
<accession>A0ABX0W2Z8</accession>
<dbReference type="PRINTS" id="PR00996">
    <property type="entry name" value="CHERMTFRASE"/>
</dbReference>
<dbReference type="Pfam" id="PF01339">
    <property type="entry name" value="CheB_methylest"/>
    <property type="match status" value="1"/>
</dbReference>
<keyword evidence="6" id="KW-0949">S-adenosyl-L-methionine</keyword>
<organism evidence="14 15">
    <name type="scientific">Marivivens donghaensis</name>
    <dbReference type="NCBI Taxonomy" id="1699413"/>
    <lineage>
        <taxon>Bacteria</taxon>
        <taxon>Pseudomonadati</taxon>
        <taxon>Pseudomonadota</taxon>
        <taxon>Alphaproteobacteria</taxon>
        <taxon>Rhodobacterales</taxon>
        <taxon>Paracoccaceae</taxon>
        <taxon>Marivivens group</taxon>
        <taxon>Marivivens</taxon>
    </lineage>
</organism>
<feature type="active site" evidence="10">
    <location>
        <position position="146"/>
    </location>
</feature>
<evidence type="ECO:0000256" key="8">
    <source>
        <dbReference type="ARBA" id="ARBA00022777"/>
    </source>
</evidence>
<dbReference type="Pfam" id="PF03705">
    <property type="entry name" value="CheR_N"/>
    <property type="match status" value="1"/>
</dbReference>
<keyword evidence="3" id="KW-0597">Phosphoprotein</keyword>
<keyword evidence="10" id="KW-0378">Hydrolase</keyword>
<dbReference type="Gene3D" id="3.30.450.20">
    <property type="entry name" value="PAS domain"/>
    <property type="match status" value="2"/>
</dbReference>
<keyword evidence="15" id="KW-1185">Reference proteome</keyword>
<dbReference type="CDD" id="cd02440">
    <property type="entry name" value="AdoMet_MTases"/>
    <property type="match status" value="1"/>
</dbReference>
<evidence type="ECO:0000256" key="11">
    <source>
        <dbReference type="SAM" id="Coils"/>
    </source>
</evidence>
<dbReference type="InterPro" id="IPR036890">
    <property type="entry name" value="HATPase_C_sf"/>
</dbReference>
<keyword evidence="9" id="KW-0067">ATP-binding</keyword>
<dbReference type="InterPro" id="IPR022642">
    <property type="entry name" value="CheR_C"/>
</dbReference>